<accession>A0ABP9JD43</accession>
<keyword evidence="3" id="KW-1185">Reference proteome</keyword>
<comment type="caution">
    <text evidence="2">The sequence shown here is derived from an EMBL/GenBank/DDBJ whole genome shotgun (WGS) entry which is preliminary data.</text>
</comment>
<name>A0ABP9JD43_9MICO</name>
<organism evidence="2 3">
    <name type="scientific">Terrabacter aeriphilus</name>
    <dbReference type="NCBI Taxonomy" id="515662"/>
    <lineage>
        <taxon>Bacteria</taxon>
        <taxon>Bacillati</taxon>
        <taxon>Actinomycetota</taxon>
        <taxon>Actinomycetes</taxon>
        <taxon>Micrococcales</taxon>
        <taxon>Intrasporangiaceae</taxon>
        <taxon>Terrabacter</taxon>
    </lineage>
</organism>
<dbReference type="Proteomes" id="UP001500427">
    <property type="component" value="Unassembled WGS sequence"/>
</dbReference>
<proteinExistence type="predicted"/>
<feature type="region of interest" description="Disordered" evidence="1">
    <location>
        <begin position="38"/>
        <end position="115"/>
    </location>
</feature>
<feature type="compositionally biased region" description="Basic and acidic residues" evidence="1">
    <location>
        <begin position="74"/>
        <end position="88"/>
    </location>
</feature>
<dbReference type="RefSeq" id="WP_345507268.1">
    <property type="nucleotide sequence ID" value="NZ_BAABIW010000014.1"/>
</dbReference>
<evidence type="ECO:0000313" key="3">
    <source>
        <dbReference type="Proteomes" id="UP001500427"/>
    </source>
</evidence>
<sequence length="115" mass="12090">MTEPMTYAGSTRQTDVDEAFLEIVLGDPDLLDAQFAEIVRADGPRATPSPTPGPPGRRRAPGAGRGSGAAPGGTRREGDSMAPRRERSPPSSRGHAPAEPGARTPDRRVRPVRGP</sequence>
<reference evidence="3" key="1">
    <citation type="journal article" date="2019" name="Int. J. Syst. Evol. Microbiol.">
        <title>The Global Catalogue of Microorganisms (GCM) 10K type strain sequencing project: providing services to taxonomists for standard genome sequencing and annotation.</title>
        <authorList>
            <consortium name="The Broad Institute Genomics Platform"/>
            <consortium name="The Broad Institute Genome Sequencing Center for Infectious Disease"/>
            <person name="Wu L."/>
            <person name="Ma J."/>
        </authorList>
    </citation>
    <scope>NUCLEOTIDE SEQUENCE [LARGE SCALE GENOMIC DNA]</scope>
    <source>
        <strain evidence="3">JCM 17687</strain>
    </source>
</reference>
<evidence type="ECO:0000256" key="1">
    <source>
        <dbReference type="SAM" id="MobiDB-lite"/>
    </source>
</evidence>
<gene>
    <name evidence="2" type="ORF">GCM10023258_19360</name>
</gene>
<dbReference type="EMBL" id="BAABIW010000014">
    <property type="protein sequence ID" value="GAA5025978.1"/>
    <property type="molecule type" value="Genomic_DNA"/>
</dbReference>
<evidence type="ECO:0000313" key="2">
    <source>
        <dbReference type="EMBL" id="GAA5025978.1"/>
    </source>
</evidence>
<protein>
    <submittedName>
        <fullName evidence="2">Uncharacterized protein</fullName>
    </submittedName>
</protein>